<dbReference type="PATRIC" id="fig|135826.4.peg.1314"/>
<keyword evidence="2" id="KW-1185">Reference proteome</keyword>
<evidence type="ECO:0000313" key="2">
    <source>
        <dbReference type="Proteomes" id="UP000031950"/>
    </source>
</evidence>
<evidence type="ECO:0000313" key="1">
    <source>
        <dbReference type="EMBL" id="KIL50699.1"/>
    </source>
</evidence>
<dbReference type="Proteomes" id="UP000031950">
    <property type="component" value="Unassembled WGS sequence"/>
</dbReference>
<accession>A0A0C2S9Q0</accession>
<comment type="caution">
    <text evidence="1">The sequence shown here is derived from an EMBL/GenBank/DDBJ whole genome shotgun (WGS) entry which is preliminary data.</text>
</comment>
<reference evidence="1 2" key="1">
    <citation type="submission" date="2015-01" db="EMBL/GenBank/DDBJ databases">
        <title>Genome sequence of Jeotgalibacillus alimentarius.</title>
        <authorList>
            <person name="Goh K.M."/>
            <person name="Chan K.-G."/>
            <person name="Yaakop A.S."/>
            <person name="Ee R."/>
            <person name="Gan H.M."/>
            <person name="Chan C.S."/>
        </authorList>
    </citation>
    <scope>NUCLEOTIDE SEQUENCE [LARGE SCALE GENOMIC DNA]</scope>
    <source>
        <strain evidence="1 2">YKJ-13</strain>
    </source>
</reference>
<organism evidence="1 2">
    <name type="scientific">Jeotgalibacillus alimentarius</name>
    <dbReference type="NCBI Taxonomy" id="135826"/>
    <lineage>
        <taxon>Bacteria</taxon>
        <taxon>Bacillati</taxon>
        <taxon>Bacillota</taxon>
        <taxon>Bacilli</taxon>
        <taxon>Bacillales</taxon>
        <taxon>Caryophanaceae</taxon>
        <taxon>Jeotgalibacillus</taxon>
    </lineage>
</organism>
<gene>
    <name evidence="1" type="ORF">KP77_13190</name>
</gene>
<dbReference type="EMBL" id="JXRQ01000016">
    <property type="protein sequence ID" value="KIL50699.1"/>
    <property type="molecule type" value="Genomic_DNA"/>
</dbReference>
<protein>
    <submittedName>
        <fullName evidence="1">Appr-1-p processing protein</fullName>
    </submittedName>
</protein>
<proteinExistence type="predicted"/>
<dbReference type="STRING" id="135826.KP77_13190"/>
<sequence>MLVIFDQEAFNISQELLGSVESYIDEYYVDRSEFNRRDLLHDEQELLYKSLQRPSDHHDTDFKELHMPIEDFVDHLDEPFSTSLMRLIDLKGKTDVEVYKRANLDRRLFSKIRTAKGYEPSKRTAVALAIALELSVEETADLLKRAGYALSRSQKFDVIIEYFIVNGKYDIFEINEVLFKYEQPLLGG</sequence>
<dbReference type="AlphaFoldDB" id="A0A0C2S9Q0"/>
<name>A0A0C2S9Q0_9BACL</name>